<evidence type="ECO:0000313" key="1">
    <source>
        <dbReference type="EMBL" id="KKL80429.1"/>
    </source>
</evidence>
<reference evidence="1" key="1">
    <citation type="journal article" date="2015" name="Nature">
        <title>Complex archaea that bridge the gap between prokaryotes and eukaryotes.</title>
        <authorList>
            <person name="Spang A."/>
            <person name="Saw J.H."/>
            <person name="Jorgensen S.L."/>
            <person name="Zaremba-Niedzwiedzka K."/>
            <person name="Martijn J."/>
            <person name="Lind A.E."/>
            <person name="van Eijk R."/>
            <person name="Schleper C."/>
            <person name="Guy L."/>
            <person name="Ettema T.J."/>
        </authorList>
    </citation>
    <scope>NUCLEOTIDE SEQUENCE</scope>
</reference>
<feature type="non-terminal residue" evidence="1">
    <location>
        <position position="29"/>
    </location>
</feature>
<gene>
    <name evidence="1" type="ORF">LCGC14_2004880</name>
</gene>
<comment type="caution">
    <text evidence="1">The sequence shown here is derived from an EMBL/GenBank/DDBJ whole genome shotgun (WGS) entry which is preliminary data.</text>
</comment>
<proteinExistence type="predicted"/>
<accession>A0A0F9F262</accession>
<dbReference type="EMBL" id="LAZR01022857">
    <property type="protein sequence ID" value="KKL80429.1"/>
    <property type="molecule type" value="Genomic_DNA"/>
</dbReference>
<name>A0A0F9F262_9ZZZZ</name>
<dbReference type="AlphaFoldDB" id="A0A0F9F262"/>
<organism evidence="1">
    <name type="scientific">marine sediment metagenome</name>
    <dbReference type="NCBI Taxonomy" id="412755"/>
    <lineage>
        <taxon>unclassified sequences</taxon>
        <taxon>metagenomes</taxon>
        <taxon>ecological metagenomes</taxon>
    </lineage>
</organism>
<sequence>MIAAPARSLEVILSHVRKGGKLGVYTYSH</sequence>
<protein>
    <submittedName>
        <fullName evidence="1">Uncharacterized protein</fullName>
    </submittedName>
</protein>